<keyword evidence="5 6" id="KW-0687">Ribonucleoprotein</keyword>
<dbReference type="InterPro" id="IPR012677">
    <property type="entry name" value="Nucleotide-bd_a/b_plait_sf"/>
</dbReference>
<dbReference type="GO" id="GO:0005840">
    <property type="term" value="C:ribosome"/>
    <property type="evidence" value="ECO:0007669"/>
    <property type="project" value="UniProtKB-KW"/>
</dbReference>
<dbReference type="AlphaFoldDB" id="V5WFG1"/>
<sequence>MRADEVILEPLLTEKSNGLREQNKYSFVVSPRANKIEVMKAVEALFDVKPQGCNIVSVKGKPRRVRFAVGKTASWKKAVVTLKAGDTISIFEGA</sequence>
<gene>
    <name evidence="6" type="primary">rplW</name>
    <name evidence="8" type="ORF">L21SP2_0879</name>
</gene>
<keyword evidence="4 6" id="KW-0689">Ribosomal protein</keyword>
<dbReference type="eggNOG" id="COG0089">
    <property type="taxonomic scope" value="Bacteria"/>
</dbReference>
<name>V5WFG1_9SPIO</name>
<organism evidence="8 9">
    <name type="scientific">Salinispira pacifica</name>
    <dbReference type="NCBI Taxonomy" id="1307761"/>
    <lineage>
        <taxon>Bacteria</taxon>
        <taxon>Pseudomonadati</taxon>
        <taxon>Spirochaetota</taxon>
        <taxon>Spirochaetia</taxon>
        <taxon>Spirochaetales</taxon>
        <taxon>Spirochaetaceae</taxon>
        <taxon>Salinispira</taxon>
    </lineage>
</organism>
<dbReference type="KEGG" id="slr:L21SP2_0879"/>
<dbReference type="SUPFAM" id="SSF54189">
    <property type="entry name" value="Ribosomal proteins S24e, L23 and L15e"/>
    <property type="match status" value="1"/>
</dbReference>
<dbReference type="GO" id="GO:1990904">
    <property type="term" value="C:ribonucleoprotein complex"/>
    <property type="evidence" value="ECO:0007669"/>
    <property type="project" value="UniProtKB-KW"/>
</dbReference>
<keyword evidence="9" id="KW-1185">Reference proteome</keyword>
<reference evidence="8 9" key="1">
    <citation type="journal article" date="2015" name="Stand. Genomic Sci.">
        <title>Complete genome sequence and description of Salinispira pacifica gen. nov., sp. nov., a novel spirochaete isolated form a hypersaline microbial mat.</title>
        <authorList>
            <person name="Ben Hania W."/>
            <person name="Joseph M."/>
            <person name="Schumann P."/>
            <person name="Bunk B."/>
            <person name="Fiebig A."/>
            <person name="Sproer C."/>
            <person name="Klenk H.P."/>
            <person name="Fardeau M.L."/>
            <person name="Spring S."/>
        </authorList>
    </citation>
    <scope>NUCLEOTIDE SEQUENCE [LARGE SCALE GENOMIC DNA]</scope>
    <source>
        <strain evidence="8 9">L21-RPul-D2</strain>
    </source>
</reference>
<dbReference type="HAMAP" id="MF_01369_B">
    <property type="entry name" value="Ribosomal_uL23_B"/>
    <property type="match status" value="1"/>
</dbReference>
<dbReference type="RefSeq" id="WP_024267230.1">
    <property type="nucleotide sequence ID" value="NC_023035.1"/>
</dbReference>
<evidence type="ECO:0000313" key="8">
    <source>
        <dbReference type="EMBL" id="AHC14299.1"/>
    </source>
</evidence>
<dbReference type="GO" id="GO:0003735">
    <property type="term" value="F:structural constituent of ribosome"/>
    <property type="evidence" value="ECO:0007669"/>
    <property type="project" value="InterPro"/>
</dbReference>
<comment type="function">
    <text evidence="6">One of the early assembly proteins it binds 23S rRNA. One of the proteins that surrounds the polypeptide exit tunnel on the outside of the ribosome. Forms the main docking site for trigger factor binding to the ribosome.</text>
</comment>
<evidence type="ECO:0000256" key="1">
    <source>
        <dbReference type="ARBA" id="ARBA00006700"/>
    </source>
</evidence>
<protein>
    <recommendedName>
        <fullName evidence="6">Large ribosomal subunit protein uL23</fullName>
    </recommendedName>
</protein>
<dbReference type="STRING" id="1307761.L21SP2_0879"/>
<dbReference type="Pfam" id="PF00276">
    <property type="entry name" value="Ribosomal_L23"/>
    <property type="match status" value="1"/>
</dbReference>
<evidence type="ECO:0000256" key="2">
    <source>
        <dbReference type="ARBA" id="ARBA00022730"/>
    </source>
</evidence>
<dbReference type="GO" id="GO:0006412">
    <property type="term" value="P:translation"/>
    <property type="evidence" value="ECO:0007669"/>
    <property type="project" value="UniProtKB-UniRule"/>
</dbReference>
<dbReference type="Proteomes" id="UP000018680">
    <property type="component" value="Chromosome"/>
</dbReference>
<dbReference type="HOGENOM" id="CLU_037562_3_2_12"/>
<dbReference type="OrthoDB" id="9793353at2"/>
<evidence type="ECO:0000256" key="5">
    <source>
        <dbReference type="ARBA" id="ARBA00023274"/>
    </source>
</evidence>
<dbReference type="EMBL" id="CP006939">
    <property type="protein sequence ID" value="AHC14299.1"/>
    <property type="molecule type" value="Genomic_DNA"/>
</dbReference>
<evidence type="ECO:0000256" key="7">
    <source>
        <dbReference type="RuleBase" id="RU003934"/>
    </source>
</evidence>
<evidence type="ECO:0000313" key="9">
    <source>
        <dbReference type="Proteomes" id="UP000018680"/>
    </source>
</evidence>
<dbReference type="InterPro" id="IPR001014">
    <property type="entry name" value="Ribosomal_uL23_CS"/>
</dbReference>
<comment type="subunit">
    <text evidence="6">Part of the 50S ribosomal subunit. Contacts protein L29, and trigger factor when it is bound to the ribosome.</text>
</comment>
<accession>V5WFG1</accession>
<dbReference type="Gene3D" id="3.30.70.330">
    <property type="match status" value="1"/>
</dbReference>
<evidence type="ECO:0000256" key="3">
    <source>
        <dbReference type="ARBA" id="ARBA00022884"/>
    </source>
</evidence>
<keyword evidence="2 6" id="KW-0699">rRNA-binding</keyword>
<dbReference type="FunFam" id="3.30.70.330:FF:000001">
    <property type="entry name" value="50S ribosomal protein L23"/>
    <property type="match status" value="1"/>
</dbReference>
<evidence type="ECO:0000256" key="4">
    <source>
        <dbReference type="ARBA" id="ARBA00022980"/>
    </source>
</evidence>
<dbReference type="NCBIfam" id="NF004363">
    <property type="entry name" value="PRK05738.2-4"/>
    <property type="match status" value="1"/>
</dbReference>
<proteinExistence type="inferred from homology"/>
<dbReference type="GO" id="GO:0019843">
    <property type="term" value="F:rRNA binding"/>
    <property type="evidence" value="ECO:0007669"/>
    <property type="project" value="UniProtKB-UniRule"/>
</dbReference>
<keyword evidence="3 6" id="KW-0694">RNA-binding</keyword>
<dbReference type="PROSITE" id="PS00050">
    <property type="entry name" value="RIBOSOMAL_L23"/>
    <property type="match status" value="1"/>
</dbReference>
<dbReference type="InterPro" id="IPR013025">
    <property type="entry name" value="Ribosomal_uL23-like"/>
</dbReference>
<comment type="similarity">
    <text evidence="1 6 7">Belongs to the universal ribosomal protein uL23 family.</text>
</comment>
<dbReference type="InterPro" id="IPR012678">
    <property type="entry name" value="Ribosomal_uL23/eL15/eS24_sf"/>
</dbReference>
<evidence type="ECO:0000256" key="6">
    <source>
        <dbReference type="HAMAP-Rule" id="MF_01369"/>
    </source>
</evidence>